<name>A0A229UQY3_9BACL</name>
<dbReference type="Gene3D" id="3.90.70.10">
    <property type="entry name" value="Cysteine proteinases"/>
    <property type="match status" value="1"/>
</dbReference>
<reference evidence="3 4" key="1">
    <citation type="submission" date="2017-07" db="EMBL/GenBank/DDBJ databases">
        <title>Genome sequencing and assembly of Paenibacillus rigui.</title>
        <authorList>
            <person name="Mayilraj S."/>
        </authorList>
    </citation>
    <scope>NUCLEOTIDE SEQUENCE [LARGE SCALE GENOMIC DNA]</scope>
    <source>
        <strain evidence="3 4">JCM 16352</strain>
    </source>
</reference>
<keyword evidence="4" id="KW-1185">Reference proteome</keyword>
<keyword evidence="1" id="KW-1133">Transmembrane helix</keyword>
<accession>A0A229UQY3</accession>
<comment type="caution">
    <text evidence="3">The sequence shown here is derived from an EMBL/GenBank/DDBJ whole genome shotgun (WGS) entry which is preliminary data.</text>
</comment>
<dbReference type="PIRSF" id="PIRSF032442">
    <property type="entry name" value="UCP032442"/>
    <property type="match status" value="1"/>
</dbReference>
<dbReference type="AlphaFoldDB" id="A0A229UQY3"/>
<dbReference type="Proteomes" id="UP000215509">
    <property type="component" value="Unassembled WGS sequence"/>
</dbReference>
<evidence type="ECO:0000313" key="3">
    <source>
        <dbReference type="EMBL" id="OXM85906.1"/>
    </source>
</evidence>
<dbReference type="InterPro" id="IPR039564">
    <property type="entry name" value="Peptidase_C39-like"/>
</dbReference>
<gene>
    <name evidence="3" type="ORF">CF651_11775</name>
</gene>
<keyword evidence="1" id="KW-0472">Membrane</keyword>
<organism evidence="3 4">
    <name type="scientific">Paenibacillus rigui</name>
    <dbReference type="NCBI Taxonomy" id="554312"/>
    <lineage>
        <taxon>Bacteria</taxon>
        <taxon>Bacillati</taxon>
        <taxon>Bacillota</taxon>
        <taxon>Bacilli</taxon>
        <taxon>Bacillales</taxon>
        <taxon>Paenibacillaceae</taxon>
        <taxon>Paenibacillus</taxon>
    </lineage>
</organism>
<protein>
    <recommendedName>
        <fullName evidence="2">Peptidase C39-like domain-containing protein</fullName>
    </recommendedName>
</protein>
<dbReference type="RefSeq" id="WP_094015056.1">
    <property type="nucleotide sequence ID" value="NZ_NMQW01000017.1"/>
</dbReference>
<dbReference type="EMBL" id="NMQW01000017">
    <property type="protein sequence ID" value="OXM85906.1"/>
    <property type="molecule type" value="Genomic_DNA"/>
</dbReference>
<proteinExistence type="predicted"/>
<feature type="transmembrane region" description="Helical" evidence="1">
    <location>
        <begin position="12"/>
        <end position="33"/>
    </location>
</feature>
<evidence type="ECO:0000259" key="2">
    <source>
        <dbReference type="Pfam" id="PF13529"/>
    </source>
</evidence>
<dbReference type="InterPro" id="IPR016997">
    <property type="entry name" value="UCP032442"/>
</dbReference>
<sequence length="272" mass="29955">MKVLWKGIQVTLGFFLVGGLLFASAVFSILLYAKITGQAWFDQSSQIAYAESSGKPDSKAKAAAPEAPVPQPPSTSAMLQAPVVNQRPELPSGCEVTALTMLLQYYGIAKDKMELAAEMKRDTTPIKRNADGSIAFWGNPNTGFVGDISGASKGFGIYHTALYELLHAYVPKAVDLTQQPWDKLEQQLREGIPSVVWTTIDYQVPDKWVVWDTPIGPIQTTFMEHAVLLVGFDEHNVYVNDPLSGKSQVQIDKAQFISIWEAMGRQALSYKK</sequence>
<evidence type="ECO:0000313" key="4">
    <source>
        <dbReference type="Proteomes" id="UP000215509"/>
    </source>
</evidence>
<evidence type="ECO:0000256" key="1">
    <source>
        <dbReference type="SAM" id="Phobius"/>
    </source>
</evidence>
<dbReference type="OrthoDB" id="1164310at2"/>
<feature type="domain" description="Peptidase C39-like" evidence="2">
    <location>
        <begin position="80"/>
        <end position="242"/>
    </location>
</feature>
<dbReference type="PANTHER" id="PTHR37806">
    <property type="entry name" value="LMO0724 PROTEIN"/>
    <property type="match status" value="1"/>
</dbReference>
<keyword evidence="1" id="KW-0812">Transmembrane</keyword>
<dbReference type="PANTHER" id="PTHR37806:SF1">
    <property type="entry name" value="PEPTIDASE C39-LIKE DOMAIN-CONTAINING PROTEIN"/>
    <property type="match status" value="1"/>
</dbReference>
<dbReference type="Pfam" id="PF13529">
    <property type="entry name" value="Peptidase_C39_2"/>
    <property type="match status" value="1"/>
</dbReference>